<reference evidence="1 2" key="1">
    <citation type="submission" date="2018-06" db="EMBL/GenBank/DDBJ databases">
        <authorList>
            <consortium name="NARMS: The National Antimicrobial Resistance Monitoring System"/>
        </authorList>
    </citation>
    <scope>NUCLEOTIDE SEQUENCE [LARGE SCALE GENOMIC DNA]</scope>
    <source>
        <strain evidence="1 2">FSIS11807978</strain>
    </source>
</reference>
<gene>
    <name evidence="1" type="ORF">C6T04_05585</name>
</gene>
<dbReference type="AlphaFoldDB" id="A0A3Z9GPA6"/>
<sequence length="369" mass="43802">CFPLGFHLNTNNIRIDIRRLISVLSNFNETHTNFLFTKNENKLIEQTFPLIAYKNVIEYFLSHDYYKERESIYQTTTKGKINFAKTIKRNRPIIQNNNSLVYIEFQTKKNQINENELVTAINKYCVYEAFSKFGFAYNSYKPLKFNLPTSKKECLYVLQNKLNNTFDDSKRILFNSMINILTQKDKELKEDEFKFGTTKFHTIWEKMIDIAFGIKDKYRYFPQTKWELKYTNNKDNSLLQPDTIMIDNKQIYILDAKYYKYGINLKELPQSSDITKQVAYGEYSAYISKNKNIHNAFLMPYNKQNNKFNTKIDSDFKNIGKATIKWKNHENYATIQGILVDTRFLIYNYDKISIADKEKLAKAISDSKF</sequence>
<dbReference type="RefSeq" id="WP_376804120.1">
    <property type="nucleotide sequence ID" value="NZ_CAXXBH010000005.1"/>
</dbReference>
<keyword evidence="1" id="KW-0540">Nuclease</keyword>
<dbReference type="Proteomes" id="UP000365807">
    <property type="component" value="Unassembled WGS sequence"/>
</dbReference>
<keyword evidence="1" id="KW-0255">Endonuclease</keyword>
<comment type="caution">
    <text evidence="1">The sequence shown here is derived from an EMBL/GenBank/DDBJ whole genome shotgun (WGS) entry which is preliminary data.</text>
</comment>
<name>A0A3Z9GPA6_CAMCO</name>
<keyword evidence="1" id="KW-0378">Hydrolase</keyword>
<proteinExistence type="predicted"/>
<evidence type="ECO:0000313" key="1">
    <source>
        <dbReference type="EMBL" id="EAK4358387.1"/>
    </source>
</evidence>
<organism evidence="1 2">
    <name type="scientific">Campylobacter coli</name>
    <dbReference type="NCBI Taxonomy" id="195"/>
    <lineage>
        <taxon>Bacteria</taxon>
        <taxon>Pseudomonadati</taxon>
        <taxon>Campylobacterota</taxon>
        <taxon>Epsilonproteobacteria</taxon>
        <taxon>Campylobacterales</taxon>
        <taxon>Campylobacteraceae</taxon>
        <taxon>Campylobacter</taxon>
    </lineage>
</organism>
<feature type="non-terminal residue" evidence="1">
    <location>
        <position position="1"/>
    </location>
</feature>
<dbReference type="EMBL" id="AACGFG010000006">
    <property type="protein sequence ID" value="EAK4358387.1"/>
    <property type="molecule type" value="Genomic_DNA"/>
</dbReference>
<evidence type="ECO:0000313" key="2">
    <source>
        <dbReference type="Proteomes" id="UP000365807"/>
    </source>
</evidence>
<dbReference type="InterPro" id="IPR018579">
    <property type="entry name" value="Restrct_endonuc_II_LlaJI"/>
</dbReference>
<dbReference type="GO" id="GO:0004519">
    <property type="term" value="F:endonuclease activity"/>
    <property type="evidence" value="ECO:0007669"/>
    <property type="project" value="UniProtKB-KW"/>
</dbReference>
<protein>
    <submittedName>
        <fullName evidence="1">LlaJI family restriction endonuclease</fullName>
    </submittedName>
</protein>
<accession>A0A3Z9GPA6</accession>
<dbReference type="Pfam" id="PF09563">
    <property type="entry name" value="RE_LlaJI"/>
    <property type="match status" value="1"/>
</dbReference>